<dbReference type="OrthoDB" id="2821498at2759"/>
<keyword evidence="3" id="KW-1185">Reference proteome</keyword>
<accession>A0A5C3LI65</accession>
<reference evidence="2 3" key="1">
    <citation type="journal article" date="2019" name="Nat. Ecol. Evol.">
        <title>Megaphylogeny resolves global patterns of mushroom evolution.</title>
        <authorList>
            <person name="Varga T."/>
            <person name="Krizsan K."/>
            <person name="Foldi C."/>
            <person name="Dima B."/>
            <person name="Sanchez-Garcia M."/>
            <person name="Sanchez-Ramirez S."/>
            <person name="Szollosi G.J."/>
            <person name="Szarkandi J.G."/>
            <person name="Papp V."/>
            <person name="Albert L."/>
            <person name="Andreopoulos W."/>
            <person name="Angelini C."/>
            <person name="Antonin V."/>
            <person name="Barry K.W."/>
            <person name="Bougher N.L."/>
            <person name="Buchanan P."/>
            <person name="Buyck B."/>
            <person name="Bense V."/>
            <person name="Catcheside P."/>
            <person name="Chovatia M."/>
            <person name="Cooper J."/>
            <person name="Damon W."/>
            <person name="Desjardin D."/>
            <person name="Finy P."/>
            <person name="Geml J."/>
            <person name="Haridas S."/>
            <person name="Hughes K."/>
            <person name="Justo A."/>
            <person name="Karasinski D."/>
            <person name="Kautmanova I."/>
            <person name="Kiss B."/>
            <person name="Kocsube S."/>
            <person name="Kotiranta H."/>
            <person name="LaButti K.M."/>
            <person name="Lechner B.E."/>
            <person name="Liimatainen K."/>
            <person name="Lipzen A."/>
            <person name="Lukacs Z."/>
            <person name="Mihaltcheva S."/>
            <person name="Morgado L.N."/>
            <person name="Niskanen T."/>
            <person name="Noordeloos M.E."/>
            <person name="Ohm R.A."/>
            <person name="Ortiz-Santana B."/>
            <person name="Ovrebo C."/>
            <person name="Racz N."/>
            <person name="Riley R."/>
            <person name="Savchenko A."/>
            <person name="Shiryaev A."/>
            <person name="Soop K."/>
            <person name="Spirin V."/>
            <person name="Szebenyi C."/>
            <person name="Tomsovsky M."/>
            <person name="Tulloss R.E."/>
            <person name="Uehling J."/>
            <person name="Grigoriev I.V."/>
            <person name="Vagvolgyi C."/>
            <person name="Papp T."/>
            <person name="Martin F.M."/>
            <person name="Miettinen O."/>
            <person name="Hibbett D.S."/>
            <person name="Nagy L.G."/>
        </authorList>
    </citation>
    <scope>NUCLEOTIDE SEQUENCE [LARGE SCALE GENOMIC DNA]</scope>
    <source>
        <strain evidence="2 3">CBS 166.37</strain>
    </source>
</reference>
<proteinExistence type="predicted"/>
<dbReference type="EMBL" id="ML213730">
    <property type="protein sequence ID" value="TFK31586.1"/>
    <property type="molecule type" value="Genomic_DNA"/>
</dbReference>
<name>A0A5C3LI65_9AGAR</name>
<sequence>MGVNKVMVTKYSTPCKTSTHTAAKDGIIEQKSRMSKSQDLMWKEVIQQAWKVEFKLASMADFGQYKPALKEDVKKFETGYGRPGKTNMLDFETGFDRLICNNILADKQDDGKWDLPNVSDGYIMGCLYRQLKRSCNAWKSVQRWFNPELEQIETTKEMIKHVGDSTEQHLAAVTSHLHQECKYKQHNRTVETVISLKTGMNARDVETWKYFHALLEKLSVDGMSSKEEGTEWFGGIVTPVFRVKLCEWCEPAITEYFKYVNKESQKPAVCGTRGSKLHPRVQTNEPGSSPPAKWLPQSLYNPAWLNQHEVMKGKDWVEYEMQILKEVFQLLEFSAM</sequence>
<evidence type="ECO:0000313" key="2">
    <source>
        <dbReference type="EMBL" id="TFK31586.1"/>
    </source>
</evidence>
<gene>
    <name evidence="2" type="ORF">BDQ12DRAFT_671757</name>
</gene>
<protein>
    <submittedName>
        <fullName evidence="2">Uncharacterized protein</fullName>
    </submittedName>
</protein>
<feature type="region of interest" description="Disordered" evidence="1">
    <location>
        <begin position="271"/>
        <end position="294"/>
    </location>
</feature>
<dbReference type="Proteomes" id="UP000308652">
    <property type="component" value="Unassembled WGS sequence"/>
</dbReference>
<evidence type="ECO:0000313" key="3">
    <source>
        <dbReference type="Proteomes" id="UP000308652"/>
    </source>
</evidence>
<dbReference type="STRING" id="68775.A0A5C3LI65"/>
<dbReference type="AlphaFoldDB" id="A0A5C3LI65"/>
<evidence type="ECO:0000256" key="1">
    <source>
        <dbReference type="SAM" id="MobiDB-lite"/>
    </source>
</evidence>
<organism evidence="2 3">
    <name type="scientific">Crucibulum laeve</name>
    <dbReference type="NCBI Taxonomy" id="68775"/>
    <lineage>
        <taxon>Eukaryota</taxon>
        <taxon>Fungi</taxon>
        <taxon>Dikarya</taxon>
        <taxon>Basidiomycota</taxon>
        <taxon>Agaricomycotina</taxon>
        <taxon>Agaricomycetes</taxon>
        <taxon>Agaricomycetidae</taxon>
        <taxon>Agaricales</taxon>
        <taxon>Agaricineae</taxon>
        <taxon>Nidulariaceae</taxon>
        <taxon>Crucibulum</taxon>
    </lineage>
</organism>